<evidence type="ECO:0000313" key="2">
    <source>
        <dbReference type="EMBL" id="KAF2738386.1"/>
    </source>
</evidence>
<dbReference type="OrthoDB" id="2121326at2759"/>
<feature type="compositionally biased region" description="Low complexity" evidence="1">
    <location>
        <begin position="95"/>
        <end position="109"/>
    </location>
</feature>
<evidence type="ECO:0000313" key="3">
    <source>
        <dbReference type="Proteomes" id="UP000799444"/>
    </source>
</evidence>
<comment type="caution">
    <text evidence="2">The sequence shown here is derived from an EMBL/GenBank/DDBJ whole genome shotgun (WGS) entry which is preliminary data.</text>
</comment>
<name>A0A9P4R7J0_9PLEO</name>
<organism evidence="2 3">
    <name type="scientific">Polyplosphaeria fusca</name>
    <dbReference type="NCBI Taxonomy" id="682080"/>
    <lineage>
        <taxon>Eukaryota</taxon>
        <taxon>Fungi</taxon>
        <taxon>Dikarya</taxon>
        <taxon>Ascomycota</taxon>
        <taxon>Pezizomycotina</taxon>
        <taxon>Dothideomycetes</taxon>
        <taxon>Pleosporomycetidae</taxon>
        <taxon>Pleosporales</taxon>
        <taxon>Tetraplosphaeriaceae</taxon>
        <taxon>Polyplosphaeria</taxon>
    </lineage>
</organism>
<sequence length="109" mass="11620">MAVEEKSSMLSSASNTVFSFVALYFTTLFSMDTWDAARSSPHRAPGSNTYFRPANRPSEYQSNYNAAGHRGGAGNGDLGRRETGRVPTARDSRPAMRMGASAGCGACAM</sequence>
<evidence type="ECO:0000256" key="1">
    <source>
        <dbReference type="SAM" id="MobiDB-lite"/>
    </source>
</evidence>
<protein>
    <submittedName>
        <fullName evidence="2">Uncharacterized protein</fullName>
    </submittedName>
</protein>
<keyword evidence="3" id="KW-1185">Reference proteome</keyword>
<dbReference type="AlphaFoldDB" id="A0A9P4R7J0"/>
<proteinExistence type="predicted"/>
<feature type="compositionally biased region" description="Basic and acidic residues" evidence="1">
    <location>
        <begin position="78"/>
        <end position="94"/>
    </location>
</feature>
<dbReference type="Proteomes" id="UP000799444">
    <property type="component" value="Unassembled WGS sequence"/>
</dbReference>
<reference evidence="2" key="1">
    <citation type="journal article" date="2020" name="Stud. Mycol.">
        <title>101 Dothideomycetes genomes: a test case for predicting lifestyles and emergence of pathogens.</title>
        <authorList>
            <person name="Haridas S."/>
            <person name="Albert R."/>
            <person name="Binder M."/>
            <person name="Bloem J."/>
            <person name="Labutti K."/>
            <person name="Salamov A."/>
            <person name="Andreopoulos B."/>
            <person name="Baker S."/>
            <person name="Barry K."/>
            <person name="Bills G."/>
            <person name="Bluhm B."/>
            <person name="Cannon C."/>
            <person name="Castanera R."/>
            <person name="Culley D."/>
            <person name="Daum C."/>
            <person name="Ezra D."/>
            <person name="Gonzalez J."/>
            <person name="Henrissat B."/>
            <person name="Kuo A."/>
            <person name="Liang C."/>
            <person name="Lipzen A."/>
            <person name="Lutzoni F."/>
            <person name="Magnuson J."/>
            <person name="Mondo S."/>
            <person name="Nolan M."/>
            <person name="Ohm R."/>
            <person name="Pangilinan J."/>
            <person name="Park H.-J."/>
            <person name="Ramirez L."/>
            <person name="Alfaro M."/>
            <person name="Sun H."/>
            <person name="Tritt A."/>
            <person name="Yoshinaga Y."/>
            <person name="Zwiers L.-H."/>
            <person name="Turgeon B."/>
            <person name="Goodwin S."/>
            <person name="Spatafora J."/>
            <person name="Crous P."/>
            <person name="Grigoriev I."/>
        </authorList>
    </citation>
    <scope>NUCLEOTIDE SEQUENCE</scope>
    <source>
        <strain evidence="2">CBS 125425</strain>
    </source>
</reference>
<accession>A0A9P4R7J0</accession>
<dbReference type="EMBL" id="ML996109">
    <property type="protein sequence ID" value="KAF2738386.1"/>
    <property type="molecule type" value="Genomic_DNA"/>
</dbReference>
<gene>
    <name evidence="2" type="ORF">EJ04DRAFT_573831</name>
</gene>
<feature type="region of interest" description="Disordered" evidence="1">
    <location>
        <begin position="37"/>
        <end position="109"/>
    </location>
</feature>